<evidence type="ECO:0000256" key="2">
    <source>
        <dbReference type="ARBA" id="ARBA00022676"/>
    </source>
</evidence>
<proteinExistence type="inferred from homology"/>
<evidence type="ECO:0000313" key="5">
    <source>
        <dbReference type="Proteomes" id="UP000677515"/>
    </source>
</evidence>
<name>A0ABN6DLP6_ERWRD</name>
<dbReference type="SUPFAM" id="SSF53448">
    <property type="entry name" value="Nucleotide-diphospho-sugar transferases"/>
    <property type="match status" value="1"/>
</dbReference>
<protein>
    <submittedName>
        <fullName evidence="4">dTDP-rhamnosyl transferase RfbF</fullName>
    </submittedName>
</protein>
<keyword evidence="3 4" id="KW-0808">Transferase</keyword>
<dbReference type="Gene3D" id="3.90.550.10">
    <property type="entry name" value="Spore Coat Polysaccharide Biosynthesis Protein SpsA, Chain A"/>
    <property type="match status" value="1"/>
</dbReference>
<dbReference type="RefSeq" id="WP_133841542.1">
    <property type="nucleotide sequence ID" value="NZ_AP024329.1"/>
</dbReference>
<dbReference type="GO" id="GO:0016740">
    <property type="term" value="F:transferase activity"/>
    <property type="evidence" value="ECO:0007669"/>
    <property type="project" value="UniProtKB-KW"/>
</dbReference>
<organism evidence="4 5">
    <name type="scientific">Erwinia rhapontici</name>
    <name type="common">Pectobacterium rhapontici</name>
    <dbReference type="NCBI Taxonomy" id="55212"/>
    <lineage>
        <taxon>Bacteria</taxon>
        <taxon>Pseudomonadati</taxon>
        <taxon>Pseudomonadota</taxon>
        <taxon>Gammaproteobacteria</taxon>
        <taxon>Enterobacterales</taxon>
        <taxon>Erwiniaceae</taxon>
        <taxon>Erwinia</taxon>
    </lineage>
</organism>
<dbReference type="PANTHER" id="PTHR43179:SF12">
    <property type="entry name" value="GALACTOFURANOSYLTRANSFERASE GLFT2"/>
    <property type="match status" value="1"/>
</dbReference>
<dbReference type="EMBL" id="AP024329">
    <property type="protein sequence ID" value="BCQ35693.1"/>
    <property type="molecule type" value="Genomic_DNA"/>
</dbReference>
<accession>A0ABN6DLP6</accession>
<reference evidence="4 5" key="1">
    <citation type="submission" date="2021-01" db="EMBL/GenBank/DDBJ databases">
        <title>Complete genome sequence of Erwinia rhapontici MAFF 311153.</title>
        <authorList>
            <person name="Morohoshi T."/>
            <person name="Someya N."/>
        </authorList>
    </citation>
    <scope>NUCLEOTIDE SEQUENCE [LARGE SCALE GENOMIC DNA]</scope>
    <source>
        <strain evidence="4 5">MAFF 311153</strain>
    </source>
</reference>
<evidence type="ECO:0000313" key="4">
    <source>
        <dbReference type="EMBL" id="BCQ35693.1"/>
    </source>
</evidence>
<sequence>MNKIITILVTYNPDVELLVESVNNLLSQTDGVIICNNSLEPLTTDLFENSDCIFIENFGENIGIAAAQSIGMDLAFNSHHADFILQMDQDSLANTDMVERLLSCYIELKNTGLNVGLVGAQDYDRYTNEVNVAKVMKGTPLLHNHFMKVSCILSSGSLIPKIAYEKVGGMANELFIDAVDHEYCWRLQRSGFIVVRNAEALLGHRLGDGKFKILNILSVGMPSPFRHYYAVRNAFILMRRDYVPVYWKLSSLAKISFKFIFYPVFLPEGKKRLFFISQGILDGLKNRTGKYKTK</sequence>
<comment type="similarity">
    <text evidence="1">Belongs to the glycosyltransferase 2 family.</text>
</comment>
<evidence type="ECO:0000256" key="3">
    <source>
        <dbReference type="ARBA" id="ARBA00022679"/>
    </source>
</evidence>
<dbReference type="InterPro" id="IPR029044">
    <property type="entry name" value="Nucleotide-diphossugar_trans"/>
</dbReference>
<dbReference type="PANTHER" id="PTHR43179">
    <property type="entry name" value="RHAMNOSYLTRANSFERASE WBBL"/>
    <property type="match status" value="1"/>
</dbReference>
<keyword evidence="2" id="KW-0328">Glycosyltransferase</keyword>
<keyword evidence="5" id="KW-1185">Reference proteome</keyword>
<evidence type="ECO:0000256" key="1">
    <source>
        <dbReference type="ARBA" id="ARBA00006739"/>
    </source>
</evidence>
<gene>
    <name evidence="4" type="primary">rfbF</name>
    <name evidence="4" type="ORF">ERHA53_30360</name>
</gene>
<dbReference type="CDD" id="cd02526">
    <property type="entry name" value="GT2_RfbF_like"/>
    <property type="match status" value="1"/>
</dbReference>
<dbReference type="Proteomes" id="UP000677515">
    <property type="component" value="Chromosome"/>
</dbReference>